<keyword evidence="2" id="KW-1185">Reference proteome</keyword>
<comment type="caution">
    <text evidence="1">The sequence shown here is derived from an EMBL/GenBank/DDBJ whole genome shotgun (WGS) entry which is preliminary data.</text>
</comment>
<sequence length="95" mass="10724">MTQNDGQNNDQNVAAQVDNRIQQDLRERLERQGDHMQVKDMNGDYVGTVDHIEGDRLKLTRSGSADGQHHYVPLSSVESMDDVAVYLNIGQDQIQ</sequence>
<gene>
    <name evidence="1" type="ORF">DEIPH_ctg017orf0024</name>
</gene>
<evidence type="ECO:0008006" key="3">
    <source>
        <dbReference type="Google" id="ProtNLM"/>
    </source>
</evidence>
<dbReference type="RefSeq" id="WP_051517173.1">
    <property type="nucleotide sequence ID" value="NZ_JHAC01000017.1"/>
</dbReference>
<dbReference type="STRING" id="1476583.DEIPH_ctg017orf0024"/>
<accession>A0A016QSE1</accession>
<dbReference type="InterPro" id="IPR018684">
    <property type="entry name" value="DUF2171"/>
</dbReference>
<dbReference type="AlphaFoldDB" id="A0A016QSE1"/>
<dbReference type="PATRIC" id="fig|1476583.3.peg.1049"/>
<dbReference type="OrthoDB" id="9803697at2"/>
<evidence type="ECO:0000313" key="2">
    <source>
        <dbReference type="Proteomes" id="UP000020492"/>
    </source>
</evidence>
<dbReference type="EMBL" id="JHAC01000017">
    <property type="protein sequence ID" value="EYB68694.1"/>
    <property type="molecule type" value="Genomic_DNA"/>
</dbReference>
<proteinExistence type="predicted"/>
<dbReference type="eggNOG" id="COG3798">
    <property type="taxonomic scope" value="Bacteria"/>
</dbReference>
<dbReference type="Pfam" id="PF09939">
    <property type="entry name" value="DUF2171"/>
    <property type="match status" value="1"/>
</dbReference>
<dbReference type="Proteomes" id="UP000020492">
    <property type="component" value="Unassembled WGS sequence"/>
</dbReference>
<name>A0A016QSE1_9DEIO</name>
<organism evidence="1 2">
    <name type="scientific">Deinococcus phoenicis</name>
    <dbReference type="NCBI Taxonomy" id="1476583"/>
    <lineage>
        <taxon>Bacteria</taxon>
        <taxon>Thermotogati</taxon>
        <taxon>Deinococcota</taxon>
        <taxon>Deinococci</taxon>
        <taxon>Deinococcales</taxon>
        <taxon>Deinococcaceae</taxon>
        <taxon>Deinococcus</taxon>
    </lineage>
</organism>
<reference evidence="1 2" key="1">
    <citation type="submission" date="2014-03" db="EMBL/GenBank/DDBJ databases">
        <title>Draft genome sequence of Deinococcus phoenicis 1P10ME.</title>
        <authorList>
            <person name="Stepanov V.G."/>
            <person name="Vaishampayan P."/>
            <person name="Venkateswaran K."/>
            <person name="Fox G.E."/>
        </authorList>
    </citation>
    <scope>NUCLEOTIDE SEQUENCE [LARGE SCALE GENOMIC DNA]</scope>
    <source>
        <strain evidence="1 2">1P10ME</strain>
    </source>
</reference>
<protein>
    <recommendedName>
        <fullName evidence="3">DUF2171 domain-containing protein</fullName>
    </recommendedName>
</protein>
<evidence type="ECO:0000313" key="1">
    <source>
        <dbReference type="EMBL" id="EYB68694.1"/>
    </source>
</evidence>